<keyword evidence="2" id="KW-0732">Signal</keyword>
<dbReference type="RefSeq" id="WP_094058679.1">
    <property type="nucleotide sequence ID" value="NZ_CP022530.1"/>
</dbReference>
<dbReference type="EMBL" id="CP022530">
    <property type="protein sequence ID" value="ASP37461.1"/>
    <property type="molecule type" value="Genomic_DNA"/>
</dbReference>
<dbReference type="InterPro" id="IPR008964">
    <property type="entry name" value="Invasin/intimin_cell_adhesion"/>
</dbReference>
<dbReference type="Proteomes" id="UP000202440">
    <property type="component" value="Chromosome"/>
</dbReference>
<dbReference type="PROSITE" id="PS51257">
    <property type="entry name" value="PROKAR_LIPOPROTEIN"/>
    <property type="match status" value="1"/>
</dbReference>
<feature type="chain" id="PRO_5012443052" description="Big-1 domain-containing protein" evidence="2">
    <location>
        <begin position="19"/>
        <end position="628"/>
    </location>
</feature>
<feature type="compositionally biased region" description="Basic and acidic residues" evidence="1">
    <location>
        <begin position="619"/>
        <end position="628"/>
    </location>
</feature>
<proteinExistence type="predicted"/>
<dbReference type="AlphaFoldDB" id="A0A222FGC3"/>
<evidence type="ECO:0000313" key="4">
    <source>
        <dbReference type="Proteomes" id="UP000202440"/>
    </source>
</evidence>
<evidence type="ECO:0000256" key="1">
    <source>
        <dbReference type="SAM" id="MobiDB-lite"/>
    </source>
</evidence>
<gene>
    <name evidence="3" type="ORF">CHH28_01645</name>
</gene>
<feature type="compositionally biased region" description="Gly residues" evidence="1">
    <location>
        <begin position="29"/>
        <end position="43"/>
    </location>
</feature>
<dbReference type="Gene3D" id="2.60.40.10">
    <property type="entry name" value="Immunoglobulins"/>
    <property type="match status" value="2"/>
</dbReference>
<protein>
    <recommendedName>
        <fullName evidence="5">Big-1 domain-containing protein</fullName>
    </recommendedName>
</protein>
<evidence type="ECO:0000313" key="3">
    <source>
        <dbReference type="EMBL" id="ASP37461.1"/>
    </source>
</evidence>
<organism evidence="3 4">
    <name type="scientific">Bacterioplanes sanyensis</name>
    <dbReference type="NCBI Taxonomy" id="1249553"/>
    <lineage>
        <taxon>Bacteria</taxon>
        <taxon>Pseudomonadati</taxon>
        <taxon>Pseudomonadota</taxon>
        <taxon>Gammaproteobacteria</taxon>
        <taxon>Oceanospirillales</taxon>
        <taxon>Oceanospirillaceae</taxon>
        <taxon>Bacterioplanes</taxon>
    </lineage>
</organism>
<sequence length="628" mass="65219">MYKPMTLLALLLAGFLTACGGSDGGSVVTGGDGTSGGTDGGTGEVTTGTEIANPRLGTGVGSSFSEGTLEATVTNLSAGGTTQIKANIVDSDSGNRKIVSNPYAVVFSSRCSGAEPAQAVFSKDETTTSSGEVVVTYEARGCRDQDIVTFRLYETSEEGGGRTGDVLHTATLVLNVEPPETGAIEFATAEPSSISVSGIANTSLPKLSRITFRVLDNNANPISGKQVDFELTNAAGGITLSLNSAITNEAGEAFTILRSGTSHAITSVKATTTTNDGTVISTESAPISVTTGLPRQDKFSISAEVFNPGSYNRDNIAVGITAAAADALGNPVPDGTQFNFTTENGRIGDDASKSGSCTVSNGAGSCSVTWRSNGVRPFFEGLHPNGLQTVNERIGMTTIVAYTLGESGFTDQNANYLFDLNEPFVSWPEVFVDDDFDGAIDTGTNGLPVEDFIDIGNVGTYDEAPTVYQGVQCSQAARNQGHCPPGLVHVRDSLRIVQSLADSIDIRFFFQRNSVWTEVSSSAVDLEAELVNGRGEFYAVLQDGNGNIPENGTSLSVSGESYDVFGASGDVPNSIGTLDIAGLPAYGAAYYITYSPEPDAEGQRKIEFTATSGSGGLTSKERLDGVVP</sequence>
<evidence type="ECO:0008006" key="5">
    <source>
        <dbReference type="Google" id="ProtNLM"/>
    </source>
</evidence>
<name>A0A222FGC3_9GAMM</name>
<dbReference type="SUPFAM" id="SSF49373">
    <property type="entry name" value="Invasin/intimin cell-adhesion fragments"/>
    <property type="match status" value="1"/>
</dbReference>
<feature type="region of interest" description="Disordered" evidence="1">
    <location>
        <begin position="29"/>
        <end position="60"/>
    </location>
</feature>
<keyword evidence="4" id="KW-1185">Reference proteome</keyword>
<dbReference type="OrthoDB" id="5522233at2"/>
<feature type="signal peptide" evidence="2">
    <location>
        <begin position="1"/>
        <end position="18"/>
    </location>
</feature>
<dbReference type="KEGG" id="bsan:CHH28_01645"/>
<evidence type="ECO:0000256" key="2">
    <source>
        <dbReference type="SAM" id="SignalP"/>
    </source>
</evidence>
<accession>A0A222FGC3</accession>
<feature type="region of interest" description="Disordered" evidence="1">
    <location>
        <begin position="609"/>
        <end position="628"/>
    </location>
</feature>
<dbReference type="InterPro" id="IPR013783">
    <property type="entry name" value="Ig-like_fold"/>
</dbReference>
<reference evidence="3 4" key="1">
    <citation type="submission" date="2017-07" db="EMBL/GenBank/DDBJ databases">
        <title>Annotated genome sequence of Bacterioplanes sanyensis isolated from Red Sea.</title>
        <authorList>
            <person name="Rehman Z.U."/>
        </authorList>
    </citation>
    <scope>NUCLEOTIDE SEQUENCE [LARGE SCALE GENOMIC DNA]</scope>
    <source>
        <strain evidence="3 4">NV9</strain>
    </source>
</reference>